<accession>A0A0D2N5S3</accession>
<keyword evidence="2" id="KW-1185">Reference proteome</keyword>
<proteinExistence type="predicted"/>
<name>A0A0D2N5S3_9CHLO</name>
<sequence>MSGTGGFVVGLAFWPGGKEADWGDPTTGIQPCNETQRANLTSLGVHFAAYNTRIDKLSVLKTTFPEQLALTAASAEGAPLVISVVAFRSNVRSEARYVVSGAPAITGGTGFVSTLSLMSKFGEPLPVCNYTQFTYCAASVNFAYDGLDSGGAAFTTASQVRKLNSYSLVSLFAKGKTLFFDFKEKYDSTMTNYWGRFGELQQDVQAAYSGQAEAGRAIGGTL</sequence>
<reference evidence="1 2" key="1">
    <citation type="journal article" date="2013" name="BMC Genomics">
        <title>Reconstruction of the lipid metabolism for the microalga Monoraphidium neglectum from its genome sequence reveals characteristics suitable for biofuel production.</title>
        <authorList>
            <person name="Bogen C."/>
            <person name="Al-Dilaimi A."/>
            <person name="Albersmeier A."/>
            <person name="Wichmann J."/>
            <person name="Grundmann M."/>
            <person name="Rupp O."/>
            <person name="Lauersen K.J."/>
            <person name="Blifernez-Klassen O."/>
            <person name="Kalinowski J."/>
            <person name="Goesmann A."/>
            <person name="Mussgnug J.H."/>
            <person name="Kruse O."/>
        </authorList>
    </citation>
    <scope>NUCLEOTIDE SEQUENCE [LARGE SCALE GENOMIC DNA]</scope>
    <source>
        <strain evidence="1 2">SAG 48.87</strain>
    </source>
</reference>
<evidence type="ECO:0000313" key="1">
    <source>
        <dbReference type="EMBL" id="KIZ07612.1"/>
    </source>
</evidence>
<organism evidence="1 2">
    <name type="scientific">Monoraphidium neglectum</name>
    <dbReference type="NCBI Taxonomy" id="145388"/>
    <lineage>
        <taxon>Eukaryota</taxon>
        <taxon>Viridiplantae</taxon>
        <taxon>Chlorophyta</taxon>
        <taxon>core chlorophytes</taxon>
        <taxon>Chlorophyceae</taxon>
        <taxon>CS clade</taxon>
        <taxon>Sphaeropleales</taxon>
        <taxon>Selenastraceae</taxon>
        <taxon>Monoraphidium</taxon>
    </lineage>
</organism>
<dbReference type="Proteomes" id="UP000054498">
    <property type="component" value="Unassembled WGS sequence"/>
</dbReference>
<dbReference type="STRING" id="145388.A0A0D2N5S3"/>
<protein>
    <submittedName>
        <fullName evidence="1">Uncharacterized protein</fullName>
    </submittedName>
</protein>
<dbReference type="AlphaFoldDB" id="A0A0D2N5S3"/>
<gene>
    <name evidence="1" type="ORF">MNEG_0342</name>
</gene>
<dbReference type="RefSeq" id="XP_013906631.1">
    <property type="nucleotide sequence ID" value="XM_014051177.1"/>
</dbReference>
<evidence type="ECO:0000313" key="2">
    <source>
        <dbReference type="Proteomes" id="UP000054498"/>
    </source>
</evidence>
<dbReference type="KEGG" id="mng:MNEG_0342"/>
<dbReference type="OrthoDB" id="191206at2759"/>
<dbReference type="EMBL" id="KK100245">
    <property type="protein sequence ID" value="KIZ07612.1"/>
    <property type="molecule type" value="Genomic_DNA"/>
</dbReference>
<dbReference type="GeneID" id="25726460"/>